<feature type="region of interest" description="Disordered" evidence="1">
    <location>
        <begin position="202"/>
        <end position="227"/>
    </location>
</feature>
<organism evidence="2 3">
    <name type="scientific">Carnegiea gigantea</name>
    <dbReference type="NCBI Taxonomy" id="171969"/>
    <lineage>
        <taxon>Eukaryota</taxon>
        <taxon>Viridiplantae</taxon>
        <taxon>Streptophyta</taxon>
        <taxon>Embryophyta</taxon>
        <taxon>Tracheophyta</taxon>
        <taxon>Spermatophyta</taxon>
        <taxon>Magnoliopsida</taxon>
        <taxon>eudicotyledons</taxon>
        <taxon>Gunneridae</taxon>
        <taxon>Pentapetalae</taxon>
        <taxon>Caryophyllales</taxon>
        <taxon>Cactineae</taxon>
        <taxon>Cactaceae</taxon>
        <taxon>Cactoideae</taxon>
        <taxon>Echinocereeae</taxon>
        <taxon>Carnegiea</taxon>
    </lineage>
</organism>
<feature type="compositionally biased region" description="Low complexity" evidence="1">
    <location>
        <begin position="57"/>
        <end position="68"/>
    </location>
</feature>
<feature type="compositionally biased region" description="Basic and acidic residues" evidence="1">
    <location>
        <begin position="207"/>
        <end position="227"/>
    </location>
</feature>
<gene>
    <name evidence="2" type="ORF">Cgig2_014327</name>
</gene>
<name>A0A9Q1JJF3_9CARY</name>
<proteinExistence type="predicted"/>
<accession>A0A9Q1JJF3</accession>
<protein>
    <submittedName>
        <fullName evidence="2">Uncharacterized protein</fullName>
    </submittedName>
</protein>
<dbReference type="AlphaFoldDB" id="A0A9Q1JJF3"/>
<evidence type="ECO:0000256" key="1">
    <source>
        <dbReference type="SAM" id="MobiDB-lite"/>
    </source>
</evidence>
<evidence type="ECO:0000313" key="2">
    <source>
        <dbReference type="EMBL" id="KAJ8422436.1"/>
    </source>
</evidence>
<sequence>MVPPRRKAPKKIRWIVLSLPSLSPRNNWGRRQNKSNQLNVSLSLFGDSSTSQRQDIPPVSASSEPSPSKGGTPYRAEMPGELSKLNRPYEKLKTASLAPILSRLLMHPRVREASGTRSKRNPLALVTRKQEAPRKEFCCCLNKRPRNDDERIRHFHTTPCDILMEIKGSPILRCPKPIDAQRNSGIRTTLYELADRGQLNRFLKKGGGGDHNRRNPEGKKDNDTDRNTKVIATIIGGIDGKELNAGY</sequence>
<keyword evidence="3" id="KW-1185">Reference proteome</keyword>
<dbReference type="Proteomes" id="UP001153076">
    <property type="component" value="Unassembled WGS sequence"/>
</dbReference>
<dbReference type="OrthoDB" id="1752268at2759"/>
<feature type="region of interest" description="Disordered" evidence="1">
    <location>
        <begin position="47"/>
        <end position="79"/>
    </location>
</feature>
<dbReference type="EMBL" id="JAKOGI010002254">
    <property type="protein sequence ID" value="KAJ8422436.1"/>
    <property type="molecule type" value="Genomic_DNA"/>
</dbReference>
<reference evidence="2" key="1">
    <citation type="submission" date="2022-04" db="EMBL/GenBank/DDBJ databases">
        <title>Carnegiea gigantea Genome sequencing and assembly v2.</title>
        <authorList>
            <person name="Copetti D."/>
            <person name="Sanderson M.J."/>
            <person name="Burquez A."/>
            <person name="Wojciechowski M.F."/>
        </authorList>
    </citation>
    <scope>NUCLEOTIDE SEQUENCE</scope>
    <source>
        <strain evidence="2">SGP5-SGP5p</strain>
        <tissue evidence="2">Aerial part</tissue>
    </source>
</reference>
<comment type="caution">
    <text evidence="2">The sequence shown here is derived from an EMBL/GenBank/DDBJ whole genome shotgun (WGS) entry which is preliminary data.</text>
</comment>
<evidence type="ECO:0000313" key="3">
    <source>
        <dbReference type="Proteomes" id="UP001153076"/>
    </source>
</evidence>